<keyword evidence="1" id="KW-0489">Methyltransferase</keyword>
<accession>A0A2V5KYR2</accession>
<dbReference type="GO" id="GO:0046677">
    <property type="term" value="P:response to antibiotic"/>
    <property type="evidence" value="ECO:0007669"/>
    <property type="project" value="InterPro"/>
</dbReference>
<dbReference type="PANTHER" id="PTHR31299">
    <property type="entry name" value="ESTERASE, PUTATIVE (AFU_ORTHOLOGUE AFUA_1G05850)-RELATED"/>
    <property type="match status" value="1"/>
</dbReference>
<dbReference type="InterPro" id="IPR014622">
    <property type="entry name" value="UCP036794_erythomycin"/>
</dbReference>
<sequence length="432" mass="47977">MSPMEPHIEPIVDRIRRDSFRLNGPDDLDRIVEAAGNAKYVLLGEASHGTSEFYTLRTELTKKLVERKGFRFVAVEGDFPSCQAVNRYVKGASGKPDWLASFDRWPTWMWANREIVALAEWMRGFNEARGFAGASSPSGTGDVGFYGIDVYSLWESMEETIRHLESTGAPEAELARRAFSCFEPHLRDGQSYGVAAAFFSETCEDEVVKLLAALRTKRAAAENGDEGALGAEINALVAVDAERYYRSMVRGGEESWNIRDRHMVEALERIAAFYGPDAKAIVWEHNTHIGDARATDMADEGMVNVGQLLRERHGERDVFAVGFGTYEGTVIAARAWGAPIETMRVPPGVPGSWEHCMHLAGAWDKAIVFGGDQPEFERPIPHRAIGVVYAPERERYGNYVPSVMADRYDAFVHVETTRALQPLEAEPAAGAR</sequence>
<gene>
    <name evidence="1" type="ORF">DLM86_11565</name>
</gene>
<dbReference type="InterPro" id="IPR007815">
    <property type="entry name" value="Emycin_Estase"/>
</dbReference>
<proteinExistence type="predicted"/>
<dbReference type="Gene3D" id="3.40.1660.10">
    <property type="entry name" value="EreA-like (biosynthetic domain)"/>
    <property type="match status" value="1"/>
</dbReference>
<dbReference type="Gene3D" id="3.30.1870.10">
    <property type="entry name" value="EreA-like, domain 2"/>
    <property type="match status" value="1"/>
</dbReference>
<dbReference type="PANTHER" id="PTHR31299:SF0">
    <property type="entry name" value="ESTERASE, PUTATIVE (AFU_ORTHOLOGUE AFUA_1G05850)-RELATED"/>
    <property type="match status" value="1"/>
</dbReference>
<organism evidence="1 2">
    <name type="scientific">Paenibacillus flagellatus</name>
    <dbReference type="NCBI Taxonomy" id="2211139"/>
    <lineage>
        <taxon>Bacteria</taxon>
        <taxon>Bacillati</taxon>
        <taxon>Bacillota</taxon>
        <taxon>Bacilli</taxon>
        <taxon>Bacillales</taxon>
        <taxon>Paenibacillaceae</taxon>
        <taxon>Paenibacillus</taxon>
    </lineage>
</organism>
<name>A0A2V5KYR2_9BACL</name>
<dbReference type="Pfam" id="PF05139">
    <property type="entry name" value="Erythro_esteras"/>
    <property type="match status" value="1"/>
</dbReference>
<dbReference type="OrthoDB" id="9810066at2"/>
<dbReference type="GO" id="GO:0008168">
    <property type="term" value="F:methyltransferase activity"/>
    <property type="evidence" value="ECO:0007669"/>
    <property type="project" value="UniProtKB-KW"/>
</dbReference>
<protein>
    <submittedName>
        <fullName evidence="1">Protein-L-isoaspartate O-methyltransferase</fullName>
    </submittedName>
</protein>
<reference evidence="1 2" key="1">
    <citation type="submission" date="2018-05" db="EMBL/GenBank/DDBJ databases">
        <title>Paenibacillus flagellatus sp. nov., isolated from selenium mineral soil.</title>
        <authorList>
            <person name="Dai X."/>
        </authorList>
    </citation>
    <scope>NUCLEOTIDE SEQUENCE [LARGE SCALE GENOMIC DNA]</scope>
    <source>
        <strain evidence="1 2">DXL2</strain>
    </source>
</reference>
<dbReference type="SUPFAM" id="SSF159501">
    <property type="entry name" value="EreA/ChaN-like"/>
    <property type="match status" value="1"/>
</dbReference>
<keyword evidence="2" id="KW-1185">Reference proteome</keyword>
<dbReference type="PIRSF" id="PIRSF036794">
    <property type="entry name" value="UCP_erythr_ester"/>
    <property type="match status" value="1"/>
</dbReference>
<comment type="caution">
    <text evidence="1">The sequence shown here is derived from an EMBL/GenBank/DDBJ whole genome shotgun (WGS) entry which is preliminary data.</text>
</comment>
<dbReference type="Proteomes" id="UP000247476">
    <property type="component" value="Unassembled WGS sequence"/>
</dbReference>
<dbReference type="EMBL" id="QJVJ01000004">
    <property type="protein sequence ID" value="PYI55156.1"/>
    <property type="molecule type" value="Genomic_DNA"/>
</dbReference>
<dbReference type="CDD" id="cd14728">
    <property type="entry name" value="Ere-like"/>
    <property type="match status" value="1"/>
</dbReference>
<evidence type="ECO:0000313" key="1">
    <source>
        <dbReference type="EMBL" id="PYI55156.1"/>
    </source>
</evidence>
<dbReference type="AlphaFoldDB" id="A0A2V5KYR2"/>
<dbReference type="InterPro" id="IPR052036">
    <property type="entry name" value="Hydrolase/PRTase-associated"/>
</dbReference>
<keyword evidence="1" id="KW-0808">Transferase</keyword>
<dbReference type="GO" id="GO:0032259">
    <property type="term" value="P:methylation"/>
    <property type="evidence" value="ECO:0007669"/>
    <property type="project" value="UniProtKB-KW"/>
</dbReference>
<evidence type="ECO:0000313" key="2">
    <source>
        <dbReference type="Proteomes" id="UP000247476"/>
    </source>
</evidence>